<reference evidence="3" key="1">
    <citation type="submission" date="2017-06" db="EMBL/GenBank/DDBJ databases">
        <title>Genome analysis of Fimbriiglobus ruber SP5, the first member of the order Planctomycetales with confirmed chitinolytic capability.</title>
        <authorList>
            <person name="Ravin N.V."/>
            <person name="Rakitin A.L."/>
            <person name="Ivanova A.A."/>
            <person name="Beletsky A.V."/>
            <person name="Kulichevskaya I.S."/>
            <person name="Mardanov A.V."/>
            <person name="Dedysh S.N."/>
        </authorList>
    </citation>
    <scope>NUCLEOTIDE SEQUENCE [LARGE SCALE GENOMIC DNA]</scope>
    <source>
        <strain evidence="3">SP5</strain>
    </source>
</reference>
<feature type="compositionally biased region" description="Basic and acidic residues" evidence="1">
    <location>
        <begin position="956"/>
        <end position="967"/>
    </location>
</feature>
<name>A0A225D255_9BACT</name>
<keyword evidence="3" id="KW-1185">Reference proteome</keyword>
<evidence type="ECO:0000313" key="2">
    <source>
        <dbReference type="EMBL" id="OWK35661.1"/>
    </source>
</evidence>
<proteinExistence type="predicted"/>
<dbReference type="AlphaFoldDB" id="A0A225D255"/>
<feature type="compositionally biased region" description="Basic residues" evidence="1">
    <location>
        <begin position="944"/>
        <end position="955"/>
    </location>
</feature>
<dbReference type="EMBL" id="NIDE01000017">
    <property type="protein sequence ID" value="OWK35661.1"/>
    <property type="molecule type" value="Genomic_DNA"/>
</dbReference>
<sequence>MQDAVSADVLSVGAGKKNQVALFSNPFRNGDEEALIVSESGRLTYLHRSDESPTGWKQEPVAAVPGNVTEVVSLVQTVARQIWAACVDAATNKIMLLKLDANNSWTDRSDLVAGQQGGWSQLYVHYSKQRPTRPVLFGLDPQTARLRQIHQSNVVANYQWGLGRTFSLPAKPDEFVAAYAEDGQQSGTTVVFGRCGEVITDWSFDSNNALVGTKEIATDAQSLAGAWDTLNNGLGVAYLATNRDFVLAGWPYTITEFFRARWAGLGFATATVWQDADERLHVYGVTDDKVFKVLHQTGTAPSGIGPNWPVWAQAVTEDGKKTPAAVELHANVAAVATDSYPTFRPTHLIKVDGARPSEAFRLYRQDVTTTWWSDEKIRLPSSGTPHVVSRYACEARLLNVYGAPVVDYEVVVSASSRVEMFANDVSYLIAPNKSAAMRTDAFGKVSFSIAADGLTPPVLYLNAINLAKGAVIRPAADVHAYLAGEGILPTHQRILDGPALENAKADGQPLVRDWKITPGDAVATFKNSFAVASGKPVTTRLVGGRAQPIKGFAVQTWDAGRPAYQEFFSDDEIRRDEALHRTHPAFGGIWDDILQWGADVWQGIKQGVIKVAKVVVDVAKKIASVVIYIGNKLVELGKFILGTLDAAARVVEAIFQQVGAAVSRVVDWLKSLFNFQDIWDTKKALEGVLKQAPELISTVRQKLGAISHGWFIEQEQAVRANFSDLKAQYAGGQLAMGIQKAGGGIPTASKVPIHAQSFANNPQANWMLGRVTANPPALHALSPKLRADTDGLWDQFAQIWEDAAPAKEFVRAAQSFARMFTELVDFNNPKPLDQREFDALFTFLESVTEMLLKTADAVVQSLLAIIQSATELLNEVLWTPLPPSPLTVLYKWIQSNPAHPPAEPEELTLGGLVCLTAAFPTTVFYKLIFGTDAVPFPGELCRPSRPRAGRSTRRSTRAEGPRASRRSWESCKASTAFWTLRQT</sequence>
<protein>
    <submittedName>
        <fullName evidence="2">Uncharacterized protein</fullName>
    </submittedName>
</protein>
<comment type="caution">
    <text evidence="2">The sequence shown here is derived from an EMBL/GenBank/DDBJ whole genome shotgun (WGS) entry which is preliminary data.</text>
</comment>
<gene>
    <name evidence="2" type="ORF">FRUB_08224</name>
</gene>
<accession>A0A225D255</accession>
<evidence type="ECO:0000313" key="3">
    <source>
        <dbReference type="Proteomes" id="UP000214646"/>
    </source>
</evidence>
<dbReference type="Proteomes" id="UP000214646">
    <property type="component" value="Unassembled WGS sequence"/>
</dbReference>
<feature type="region of interest" description="Disordered" evidence="1">
    <location>
        <begin position="942"/>
        <end position="967"/>
    </location>
</feature>
<organism evidence="2 3">
    <name type="scientific">Fimbriiglobus ruber</name>
    <dbReference type="NCBI Taxonomy" id="1908690"/>
    <lineage>
        <taxon>Bacteria</taxon>
        <taxon>Pseudomonadati</taxon>
        <taxon>Planctomycetota</taxon>
        <taxon>Planctomycetia</taxon>
        <taxon>Gemmatales</taxon>
        <taxon>Gemmataceae</taxon>
        <taxon>Fimbriiglobus</taxon>
    </lineage>
</organism>
<evidence type="ECO:0000256" key="1">
    <source>
        <dbReference type="SAM" id="MobiDB-lite"/>
    </source>
</evidence>